<reference evidence="1 2" key="1">
    <citation type="submission" date="2021-03" db="EMBL/GenBank/DDBJ databases">
        <title>Sequencing the genomes of 1000 actinobacteria strains.</title>
        <authorList>
            <person name="Klenk H.-P."/>
        </authorList>
    </citation>
    <scope>NUCLEOTIDE SEQUENCE [LARGE SCALE GENOMIC DNA]</scope>
    <source>
        <strain evidence="1 2">DSM 44580</strain>
    </source>
</reference>
<name>A0ABS5AGY7_9PSEU</name>
<dbReference type="EMBL" id="JAGIOO010000001">
    <property type="protein sequence ID" value="MBP2475617.1"/>
    <property type="molecule type" value="Genomic_DNA"/>
</dbReference>
<evidence type="ECO:0000313" key="1">
    <source>
        <dbReference type="EMBL" id="MBP2475617.1"/>
    </source>
</evidence>
<sequence length="165" mass="18032">MEPTAALEWSQAIERMGYPTAATTPAHSRRSWVDRAPERQVLHLFRAASQGGNTVPAPWWLRALHRGELVHRQAGFAIEDGVHELLSARSGWFYVPWVGDGEDGYWEYVPSDPGTSTGLPTTVVLTDAHLGWLDVHPAHEGEPGTPVPLAGPADLAARVAEIEGW</sequence>
<dbReference type="RefSeq" id="WP_307850096.1">
    <property type="nucleotide sequence ID" value="NZ_JAGIOO010000001.1"/>
</dbReference>
<evidence type="ECO:0000313" key="2">
    <source>
        <dbReference type="Proteomes" id="UP001519363"/>
    </source>
</evidence>
<gene>
    <name evidence="1" type="ORF">JOF53_004489</name>
</gene>
<organism evidence="1 2">
    <name type="scientific">Crossiella equi</name>
    <dbReference type="NCBI Taxonomy" id="130796"/>
    <lineage>
        <taxon>Bacteria</taxon>
        <taxon>Bacillati</taxon>
        <taxon>Actinomycetota</taxon>
        <taxon>Actinomycetes</taxon>
        <taxon>Pseudonocardiales</taxon>
        <taxon>Pseudonocardiaceae</taxon>
        <taxon>Crossiella</taxon>
    </lineage>
</organism>
<accession>A0ABS5AGY7</accession>
<dbReference type="Proteomes" id="UP001519363">
    <property type="component" value="Unassembled WGS sequence"/>
</dbReference>
<proteinExistence type="predicted"/>
<evidence type="ECO:0008006" key="3">
    <source>
        <dbReference type="Google" id="ProtNLM"/>
    </source>
</evidence>
<protein>
    <recommendedName>
        <fullName evidence="3">SMI1/KNR4 family protein</fullName>
    </recommendedName>
</protein>
<keyword evidence="2" id="KW-1185">Reference proteome</keyword>
<comment type="caution">
    <text evidence="1">The sequence shown here is derived from an EMBL/GenBank/DDBJ whole genome shotgun (WGS) entry which is preliminary data.</text>
</comment>